<name>A0AAI9MSA0_MORMO</name>
<keyword evidence="1" id="KW-0472">Membrane</keyword>
<keyword evidence="1" id="KW-1133">Transmembrane helix</keyword>
<feature type="transmembrane region" description="Helical" evidence="1">
    <location>
        <begin position="32"/>
        <end position="58"/>
    </location>
</feature>
<keyword evidence="1" id="KW-0812">Transmembrane</keyword>
<gene>
    <name evidence="2" type="ORF">PN925_001004</name>
</gene>
<reference evidence="2" key="1">
    <citation type="submission" date="2024-02" db="EMBL/GenBank/DDBJ databases">
        <authorList>
            <consortium name="Clinical and Environmental Microbiology Branch: Whole genome sequencing antimicrobial resistance pathogens in the healthcare setting"/>
        </authorList>
    </citation>
    <scope>NUCLEOTIDE SEQUENCE</scope>
    <source>
        <strain evidence="2">2023KU-00017</strain>
    </source>
</reference>
<sequence>MKSQPEKENPEKSGGMLNREEKKILKELKNNILFVNIKSSISYTLKIVVISFIAGIFMQKNNNATLISDITISLFISLLIYITMSVFLFKKTTLCIKLTIIYIKIKVKKLVVRVFGK</sequence>
<organism evidence="2">
    <name type="scientific">Morganella morganii</name>
    <name type="common">Proteus morganii</name>
    <dbReference type="NCBI Taxonomy" id="582"/>
    <lineage>
        <taxon>Bacteria</taxon>
        <taxon>Pseudomonadati</taxon>
        <taxon>Pseudomonadota</taxon>
        <taxon>Gammaproteobacteria</taxon>
        <taxon>Enterobacterales</taxon>
        <taxon>Morganellaceae</taxon>
        <taxon>Morganella</taxon>
    </lineage>
</organism>
<feature type="transmembrane region" description="Helical" evidence="1">
    <location>
        <begin position="70"/>
        <end position="89"/>
    </location>
</feature>
<dbReference type="AlphaFoldDB" id="A0AAI9MSA0"/>
<evidence type="ECO:0000313" key="2">
    <source>
        <dbReference type="EMBL" id="EMO9455665.1"/>
    </source>
</evidence>
<protein>
    <submittedName>
        <fullName evidence="2">Uncharacterized protein</fullName>
    </submittedName>
</protein>
<evidence type="ECO:0000256" key="1">
    <source>
        <dbReference type="SAM" id="Phobius"/>
    </source>
</evidence>
<proteinExistence type="predicted"/>
<dbReference type="EMBL" id="ABKJEP030000007">
    <property type="protein sequence ID" value="EMO9455665.1"/>
    <property type="molecule type" value="Genomic_DNA"/>
</dbReference>
<accession>A0AAI9MSA0</accession>
<comment type="caution">
    <text evidence="2">The sequence shown here is derived from an EMBL/GenBank/DDBJ whole genome shotgun (WGS) entry which is preliminary data.</text>
</comment>